<dbReference type="Proteomes" id="UP000613160">
    <property type="component" value="Unassembled WGS sequence"/>
</dbReference>
<dbReference type="AlphaFoldDB" id="A0A916XY00"/>
<keyword evidence="2" id="KW-1185">Reference proteome</keyword>
<comment type="caution">
    <text evidence="1">The sequence shown here is derived from an EMBL/GenBank/DDBJ whole genome shotgun (WGS) entry which is preliminary data.</text>
</comment>
<reference evidence="1" key="2">
    <citation type="submission" date="2020-09" db="EMBL/GenBank/DDBJ databases">
        <authorList>
            <person name="Sun Q."/>
            <person name="Zhou Y."/>
        </authorList>
    </citation>
    <scope>NUCLEOTIDE SEQUENCE</scope>
    <source>
        <strain evidence="1">CGMCC 1.15493</strain>
    </source>
</reference>
<dbReference type="EMBL" id="BMJJ01000005">
    <property type="protein sequence ID" value="GGD20566.1"/>
    <property type="molecule type" value="Genomic_DNA"/>
</dbReference>
<evidence type="ECO:0000313" key="2">
    <source>
        <dbReference type="Proteomes" id="UP000613160"/>
    </source>
</evidence>
<sequence length="108" mass="12215">MVPTLTLEIAKTQRFSLDCALYGFGDDSLLRACQILVHNPVVGRPYIDNVALWSWQFGEFDLIYAISGDFSKLVLLELRPHVENPGSTIERMFSAIDRINAIKRLFGV</sequence>
<gene>
    <name evidence="1" type="ORF">GCM10011335_24340</name>
</gene>
<protein>
    <submittedName>
        <fullName evidence="1">Uncharacterized protein</fullName>
    </submittedName>
</protein>
<name>A0A916XY00_9HYPH</name>
<dbReference type="RefSeq" id="WP_188850910.1">
    <property type="nucleotide sequence ID" value="NZ_BMJJ01000005.1"/>
</dbReference>
<organism evidence="1 2">
    <name type="scientific">Aureimonas glaciei</name>
    <dbReference type="NCBI Taxonomy" id="1776957"/>
    <lineage>
        <taxon>Bacteria</taxon>
        <taxon>Pseudomonadati</taxon>
        <taxon>Pseudomonadota</taxon>
        <taxon>Alphaproteobacteria</taxon>
        <taxon>Hyphomicrobiales</taxon>
        <taxon>Aurantimonadaceae</taxon>
        <taxon>Aureimonas</taxon>
    </lineage>
</organism>
<proteinExistence type="predicted"/>
<evidence type="ECO:0000313" key="1">
    <source>
        <dbReference type="EMBL" id="GGD20566.1"/>
    </source>
</evidence>
<reference evidence="1" key="1">
    <citation type="journal article" date="2014" name="Int. J. Syst. Evol. Microbiol.">
        <title>Complete genome sequence of Corynebacterium casei LMG S-19264T (=DSM 44701T), isolated from a smear-ripened cheese.</title>
        <authorList>
            <consortium name="US DOE Joint Genome Institute (JGI-PGF)"/>
            <person name="Walter F."/>
            <person name="Albersmeier A."/>
            <person name="Kalinowski J."/>
            <person name="Ruckert C."/>
        </authorList>
    </citation>
    <scope>NUCLEOTIDE SEQUENCE</scope>
    <source>
        <strain evidence="1">CGMCC 1.15493</strain>
    </source>
</reference>
<accession>A0A916XY00</accession>